<name>A0A6C2CQ93_9RHOO</name>
<dbReference type="Gene3D" id="3.40.50.300">
    <property type="entry name" value="P-loop containing nucleotide triphosphate hydrolases"/>
    <property type="match status" value="1"/>
</dbReference>
<dbReference type="InterPro" id="IPR006073">
    <property type="entry name" value="GTP-bd"/>
</dbReference>
<proteinExistence type="predicted"/>
<dbReference type="InterPro" id="IPR021871">
    <property type="entry name" value="DUF3482"/>
</dbReference>
<dbReference type="AlphaFoldDB" id="A0A6C2CQ93"/>
<accession>A0A6C2CQ93</accession>
<organism evidence="2 3">
    <name type="scientific">Zoogloea oleivorans</name>
    <dbReference type="NCBI Taxonomy" id="1552750"/>
    <lineage>
        <taxon>Bacteria</taxon>
        <taxon>Pseudomonadati</taxon>
        <taxon>Pseudomonadota</taxon>
        <taxon>Betaproteobacteria</taxon>
        <taxon>Rhodocyclales</taxon>
        <taxon>Zoogloeaceae</taxon>
        <taxon>Zoogloea</taxon>
    </lineage>
</organism>
<feature type="domain" description="G" evidence="1">
    <location>
        <begin position="8"/>
        <end position="148"/>
    </location>
</feature>
<dbReference type="GO" id="GO:0005525">
    <property type="term" value="F:GTP binding"/>
    <property type="evidence" value="ECO:0007669"/>
    <property type="project" value="InterPro"/>
</dbReference>
<dbReference type="CDD" id="cd00882">
    <property type="entry name" value="Ras_like_GTPase"/>
    <property type="match status" value="1"/>
</dbReference>
<gene>
    <name evidence="2" type="ORF">ETQ85_13260</name>
</gene>
<sequence>MTLINLSLVSHTNAGKTTLARSLLGRDVGEIRDEAHVTALAECHRMIETPDGHALNLWDTPGFGDSARLVKRLRLQGNPLGWLLSEVWDRWRDRPFWSSQQAIRNVRDEADVVLYLVNASETPRDAGYVEPEMEILAWIGKPVLVLLNQIGEPRPGVLDKADEESWRKHVAHHPFVRGVLTLDAFARCWVQEFALLNAIAAILPADKQASFEALQGAWRSRRMESFEASLNILARFLARSAQDEENLDDAGFMSSLRGIGKAVGIGKDDGTSPREQAMARLATRLDQETRRSTDQLIEAHGLGGRAAEEVMARVAADFTTDERLPEGKAAVLGGVVSGALSGLAADLASGGLTLGAGLIGGAVLGALGSAGLARGVNLVRGKDSSLLNWSDESLQRLFASALLRYLAVAHYGRGRGEWQQGEYPPHWKTLVEEELASRQSSLTSLWAQRGTPNEATAFEQALRTTLADTLLSLLQRLYPNVQRDPETIF</sequence>
<dbReference type="Pfam" id="PF01926">
    <property type="entry name" value="MMR_HSR1"/>
    <property type="match status" value="1"/>
</dbReference>
<dbReference type="Pfam" id="PF11981">
    <property type="entry name" value="DUF3482"/>
    <property type="match status" value="1"/>
</dbReference>
<comment type="caution">
    <text evidence="2">The sequence shown here is derived from an EMBL/GenBank/DDBJ whole genome shotgun (WGS) entry which is preliminary data.</text>
</comment>
<reference evidence="2 3" key="1">
    <citation type="submission" date="2019-01" db="EMBL/GenBank/DDBJ databases">
        <title>Zoogloea oleivorans genome sequencing and assembly.</title>
        <authorList>
            <person name="Tancsics A."/>
            <person name="Farkas M."/>
            <person name="Kriszt B."/>
            <person name="Maroti G."/>
            <person name="Horvath B."/>
        </authorList>
    </citation>
    <scope>NUCLEOTIDE SEQUENCE [LARGE SCALE GENOMIC DNA]</scope>
    <source>
        <strain evidence="2 3">Buc</strain>
    </source>
</reference>
<dbReference type="EMBL" id="SDKK01000011">
    <property type="protein sequence ID" value="TYC56260.1"/>
    <property type="molecule type" value="Genomic_DNA"/>
</dbReference>
<dbReference type="OrthoDB" id="5406017at2"/>
<evidence type="ECO:0000313" key="3">
    <source>
        <dbReference type="Proteomes" id="UP000389128"/>
    </source>
</evidence>
<dbReference type="InterPro" id="IPR027417">
    <property type="entry name" value="P-loop_NTPase"/>
</dbReference>
<dbReference type="SUPFAM" id="SSF52540">
    <property type="entry name" value="P-loop containing nucleoside triphosphate hydrolases"/>
    <property type="match status" value="1"/>
</dbReference>
<protein>
    <submittedName>
        <fullName evidence="2">DUF3482 domain-containing protein</fullName>
    </submittedName>
</protein>
<evidence type="ECO:0000259" key="1">
    <source>
        <dbReference type="Pfam" id="PF01926"/>
    </source>
</evidence>
<dbReference type="Proteomes" id="UP000389128">
    <property type="component" value="Unassembled WGS sequence"/>
</dbReference>
<dbReference type="RefSeq" id="WP_148579554.1">
    <property type="nucleotide sequence ID" value="NZ_JAVEUW010000013.1"/>
</dbReference>
<evidence type="ECO:0000313" key="2">
    <source>
        <dbReference type="EMBL" id="TYC56260.1"/>
    </source>
</evidence>
<keyword evidence="3" id="KW-1185">Reference proteome</keyword>